<organism evidence="5 6">
    <name type="scientific">Acipenser oxyrinchus oxyrinchus</name>
    <dbReference type="NCBI Taxonomy" id="40147"/>
    <lineage>
        <taxon>Eukaryota</taxon>
        <taxon>Metazoa</taxon>
        <taxon>Chordata</taxon>
        <taxon>Craniata</taxon>
        <taxon>Vertebrata</taxon>
        <taxon>Euteleostomi</taxon>
        <taxon>Actinopterygii</taxon>
        <taxon>Chondrostei</taxon>
        <taxon>Acipenseriformes</taxon>
        <taxon>Acipenseridae</taxon>
        <taxon>Acipenser</taxon>
    </lineage>
</organism>
<keyword evidence="5" id="KW-0675">Receptor</keyword>
<sequence length="267" mass="29161">MVALHGPALYFSTALCCLLFHGIAALCGPGQKRIHGSGHCERCPEGRFQEKNTDVDVCQSCLVCEEQKWSIQIKACTSVSNTQCKCTEGFRCSGPECEECYCDVGSGQENDACQPCPDGYYTNNLNMKCKKWTKCVSCSELGVKTNGSRTSDVVCHEASRTIIPARTASTTRATTPAVTTAARFSIHTVVTRATTTHMPPDDSNVLFVGLVIVGMFLVFAPVVAFSRLVRPCIINKNKPMEKTARDNSCRIPIQEEDEKSNSTIVKN</sequence>
<feature type="domain" description="TNFR-Cys" evidence="4">
    <location>
        <begin position="42"/>
        <end position="84"/>
    </location>
</feature>
<protein>
    <submittedName>
        <fullName evidence="5">Tumor necrosis factor receptor superfamily member 9-like</fullName>
    </submittedName>
</protein>
<feature type="disulfide bond" evidence="1">
    <location>
        <begin position="43"/>
        <end position="58"/>
    </location>
</feature>
<dbReference type="SMART" id="SM01411">
    <property type="entry name" value="Ephrin_rec_like"/>
    <property type="match status" value="2"/>
</dbReference>
<dbReference type="SUPFAM" id="SSF57586">
    <property type="entry name" value="TNF receptor-like"/>
    <property type="match status" value="1"/>
</dbReference>
<dbReference type="PANTHER" id="PTHR47139">
    <property type="entry name" value="TUMOR NECROSIS FACTOR RECEPTOR SUPERFAMILY MEMBER 9"/>
    <property type="match status" value="1"/>
</dbReference>
<dbReference type="PROSITE" id="PS50050">
    <property type="entry name" value="TNFR_NGFR_2"/>
    <property type="match status" value="1"/>
</dbReference>
<feature type="signal peptide" evidence="3">
    <location>
        <begin position="1"/>
        <end position="25"/>
    </location>
</feature>
<keyword evidence="2" id="KW-0472">Membrane</keyword>
<dbReference type="GO" id="GO:0042127">
    <property type="term" value="P:regulation of cell population proliferation"/>
    <property type="evidence" value="ECO:0007669"/>
    <property type="project" value="TreeGrafter"/>
</dbReference>
<evidence type="ECO:0000259" key="4">
    <source>
        <dbReference type="PROSITE" id="PS50050"/>
    </source>
</evidence>
<feature type="repeat" description="TNFR-Cys" evidence="1">
    <location>
        <begin position="42"/>
        <end position="84"/>
    </location>
</feature>
<dbReference type="EMBL" id="JAGXEW010000026">
    <property type="protein sequence ID" value="KAK1157232.1"/>
    <property type="molecule type" value="Genomic_DNA"/>
</dbReference>
<comment type="caution">
    <text evidence="1">Lacks conserved residue(s) required for the propagation of feature annotation.</text>
</comment>
<feature type="chain" id="PRO_5042232502" evidence="3">
    <location>
        <begin position="26"/>
        <end position="267"/>
    </location>
</feature>
<dbReference type="Gene3D" id="2.10.50.10">
    <property type="entry name" value="Tumor Necrosis Factor Receptor, subunit A, domain 2"/>
    <property type="match status" value="2"/>
</dbReference>
<dbReference type="InterPro" id="IPR001368">
    <property type="entry name" value="TNFR/NGFR_Cys_rich_reg"/>
</dbReference>
<keyword evidence="2" id="KW-0812">Transmembrane</keyword>
<keyword evidence="2" id="KW-1133">Transmembrane helix</keyword>
<proteinExistence type="predicted"/>
<evidence type="ECO:0000313" key="5">
    <source>
        <dbReference type="EMBL" id="KAK1157232.1"/>
    </source>
</evidence>
<dbReference type="SMART" id="SM00208">
    <property type="entry name" value="TNFR"/>
    <property type="match status" value="2"/>
</dbReference>
<evidence type="ECO:0000256" key="2">
    <source>
        <dbReference type="SAM" id="Phobius"/>
    </source>
</evidence>
<gene>
    <name evidence="5" type="primary">Tnfrsf9</name>
    <name evidence="5" type="ORF">AOXY_G24842</name>
</gene>
<keyword evidence="3" id="KW-0732">Signal</keyword>
<comment type="caution">
    <text evidence="5">The sequence shown here is derived from an EMBL/GenBank/DDBJ whole genome shotgun (WGS) entry which is preliminary data.</text>
</comment>
<feature type="transmembrane region" description="Helical" evidence="2">
    <location>
        <begin position="205"/>
        <end position="229"/>
    </location>
</feature>
<evidence type="ECO:0000256" key="3">
    <source>
        <dbReference type="SAM" id="SignalP"/>
    </source>
</evidence>
<dbReference type="PANTHER" id="PTHR47139:SF3">
    <property type="entry name" value="SI:CH73-361P23.3"/>
    <property type="match status" value="1"/>
</dbReference>
<keyword evidence="1" id="KW-1015">Disulfide bond</keyword>
<dbReference type="AlphaFoldDB" id="A0AAD8FZ74"/>
<dbReference type="Pfam" id="PF00020">
    <property type="entry name" value="TNFR_c6"/>
    <property type="match status" value="2"/>
</dbReference>
<dbReference type="GO" id="GO:0038023">
    <property type="term" value="F:signaling receptor activity"/>
    <property type="evidence" value="ECO:0007669"/>
    <property type="project" value="TreeGrafter"/>
</dbReference>
<keyword evidence="6" id="KW-1185">Reference proteome</keyword>
<evidence type="ECO:0000313" key="6">
    <source>
        <dbReference type="Proteomes" id="UP001230051"/>
    </source>
</evidence>
<name>A0AAD8FZ74_ACIOX</name>
<reference evidence="5" key="1">
    <citation type="submission" date="2022-02" db="EMBL/GenBank/DDBJ databases">
        <title>Atlantic sturgeon de novo genome assembly.</title>
        <authorList>
            <person name="Stock M."/>
            <person name="Klopp C."/>
            <person name="Guiguen Y."/>
            <person name="Cabau C."/>
            <person name="Parinello H."/>
            <person name="Santidrian Yebra-Pimentel E."/>
            <person name="Kuhl H."/>
            <person name="Dirks R.P."/>
            <person name="Guessner J."/>
            <person name="Wuertz S."/>
            <person name="Du K."/>
            <person name="Schartl M."/>
        </authorList>
    </citation>
    <scope>NUCLEOTIDE SEQUENCE</scope>
    <source>
        <strain evidence="5">STURGEONOMICS-FGT-2020</strain>
        <tissue evidence="5">Whole blood</tissue>
    </source>
</reference>
<evidence type="ECO:0000256" key="1">
    <source>
        <dbReference type="PROSITE-ProRule" id="PRU00206"/>
    </source>
</evidence>
<accession>A0AAD8FZ74</accession>
<dbReference type="Proteomes" id="UP001230051">
    <property type="component" value="Unassembled WGS sequence"/>
</dbReference>